<evidence type="ECO:0000256" key="8">
    <source>
        <dbReference type="RuleBase" id="RU367136"/>
    </source>
</evidence>
<dbReference type="GO" id="GO:0005789">
    <property type="term" value="C:endoplasmic reticulum membrane"/>
    <property type="evidence" value="ECO:0007669"/>
    <property type="project" value="UniProtKB-SubCell"/>
</dbReference>
<evidence type="ECO:0000259" key="9">
    <source>
        <dbReference type="Pfam" id="PF13439"/>
    </source>
</evidence>
<dbReference type="InParanoid" id="A0A165ZQP6"/>
<keyword evidence="11" id="KW-1185">Reference proteome</keyword>
<dbReference type="OrthoDB" id="448893at2759"/>
<evidence type="ECO:0000256" key="3">
    <source>
        <dbReference type="ARBA" id="ARBA00022679"/>
    </source>
</evidence>
<dbReference type="InterPro" id="IPR027054">
    <property type="entry name" value="ALG2"/>
</dbReference>
<keyword evidence="3 8" id="KW-0808">Transferase</keyword>
<comment type="function">
    <text evidence="8">Mannosylates Man(2)GlcNAc(2)-dolichol diphosphate and Man(1)GlcNAc(2)-dolichol diphosphate to form Man(3)GlcNAc(2)-dolichol diphosphate.</text>
</comment>
<organism evidence="10 11">
    <name type="scientific">Exidia glandulosa HHB12029</name>
    <dbReference type="NCBI Taxonomy" id="1314781"/>
    <lineage>
        <taxon>Eukaryota</taxon>
        <taxon>Fungi</taxon>
        <taxon>Dikarya</taxon>
        <taxon>Basidiomycota</taxon>
        <taxon>Agaricomycotina</taxon>
        <taxon>Agaricomycetes</taxon>
        <taxon>Auriculariales</taxon>
        <taxon>Exidiaceae</taxon>
        <taxon>Exidia</taxon>
    </lineage>
</organism>
<keyword evidence="8" id="KW-0328">Glycosyltransferase</keyword>
<comment type="subcellular location">
    <subcellularLocation>
        <location evidence="1 8">Endoplasmic reticulum membrane</location>
    </subcellularLocation>
</comment>
<dbReference type="SUPFAM" id="SSF53756">
    <property type="entry name" value="UDP-Glycosyltransferase/glycogen phosphorylase"/>
    <property type="match status" value="1"/>
</dbReference>
<dbReference type="AlphaFoldDB" id="A0A165ZQP6"/>
<dbReference type="InterPro" id="IPR028098">
    <property type="entry name" value="Glyco_trans_4-like_N"/>
</dbReference>
<keyword evidence="4" id="KW-0812">Transmembrane</keyword>
<dbReference type="EMBL" id="KV426203">
    <property type="protein sequence ID" value="KZV84999.1"/>
    <property type="molecule type" value="Genomic_DNA"/>
</dbReference>
<dbReference type="Proteomes" id="UP000077266">
    <property type="component" value="Unassembled WGS sequence"/>
</dbReference>
<evidence type="ECO:0000256" key="1">
    <source>
        <dbReference type="ARBA" id="ARBA00004586"/>
    </source>
</evidence>
<evidence type="ECO:0000313" key="11">
    <source>
        <dbReference type="Proteomes" id="UP000077266"/>
    </source>
</evidence>
<evidence type="ECO:0000256" key="7">
    <source>
        <dbReference type="ARBA" id="ARBA00023136"/>
    </source>
</evidence>
<dbReference type="GO" id="GO:0102704">
    <property type="term" value="F:GDP-Man:Man(2)GlcNAc(2)-PP-Dol alpha-1,6-mannosyltransferase activity"/>
    <property type="evidence" value="ECO:0007669"/>
    <property type="project" value="UniProtKB-UniRule"/>
</dbReference>
<sequence>MFAMWDVIFGKSANRRFAASPTAPKLRVAFIHPDLGIGGAERLVVDVAVGLQKLGHSVDIYTSYHDPKHCFEETRDGTLRVHAKRSFLPRSLFGRFHVLFAHLAQLHLTLGLVSGDEALKYDVFFVDQLATCIPILRDAGKRVVFYCHFPDKLLAAGEYTDDDTKKRPVGLLKRIYRVPMDWLEEVTTRQADTLLANSNFTVGVFKKHFPNISTVPRVVYPGIDGAAYAPLSRAESSTEDVQRVLSSRPTFLSINRIEGKKNLALAVRAFAGARATGDVPTLRLVIAGGHDPRLADNRATLDSLLSLCESLRLKASVLGQSGGPMESILDPDPLARAPDATGYLRAPNDGEWTRAMLDILNLSESDRAALGKRAKKRAEKLFGLDAMAREVEDALKQTVEMGPLRARNSHGRRRRLKFC</sequence>
<dbReference type="PANTHER" id="PTHR45918:SF1">
    <property type="entry name" value="ALPHA-1,3_1,6-MANNOSYLTRANSFERASE ALG2"/>
    <property type="match status" value="1"/>
</dbReference>
<name>A0A165ZQP6_EXIGL</name>
<keyword evidence="5 8" id="KW-0256">Endoplasmic reticulum</keyword>
<comment type="catalytic activity">
    <reaction evidence="8">
        <text>an alpha-D-Man-(1-&gt;3)-beta-D-Man-(1-&gt;4)-beta-D-GlcNAc-(1-&gt;4)-alpha-D-GlcNAc-diphospho-di-trans,poly-cis-dolichol + GDP-alpha-D-mannose = an alpha-D-Man-(1-&gt;3)-[alpha-D-Man-(1-&gt;6)]-beta-D-Man-(1-&gt;4)-beta-D-GlcNAc-(1-&gt;4)-alpha-D-GlcNAc-diphospho-di-trans,poly-cis-dolichol + GDP + H(+)</text>
        <dbReference type="Rhea" id="RHEA:29519"/>
        <dbReference type="Rhea" id="RHEA-COMP:19513"/>
        <dbReference type="Rhea" id="RHEA-COMP:19515"/>
        <dbReference type="ChEBI" id="CHEBI:15378"/>
        <dbReference type="ChEBI" id="CHEBI:57527"/>
        <dbReference type="ChEBI" id="CHEBI:58189"/>
        <dbReference type="ChEBI" id="CHEBI:132510"/>
        <dbReference type="ChEBI" id="CHEBI:132511"/>
        <dbReference type="EC" id="2.4.1.257"/>
    </reaction>
    <physiologicalReaction direction="left-to-right" evidence="8">
        <dbReference type="Rhea" id="RHEA:29520"/>
    </physiologicalReaction>
</comment>
<evidence type="ECO:0000256" key="6">
    <source>
        <dbReference type="ARBA" id="ARBA00022989"/>
    </source>
</evidence>
<dbReference type="UniPathway" id="UPA00378"/>
<evidence type="ECO:0000256" key="5">
    <source>
        <dbReference type="ARBA" id="ARBA00022824"/>
    </source>
</evidence>
<proteinExistence type="inferred from homology"/>
<dbReference type="GO" id="GO:0004378">
    <property type="term" value="F:GDP-Man:Man(1)GlcNAc(2)-PP-Dol alpha-1,3-mannosyltransferase activity"/>
    <property type="evidence" value="ECO:0007669"/>
    <property type="project" value="UniProtKB-UniRule"/>
</dbReference>
<evidence type="ECO:0000256" key="4">
    <source>
        <dbReference type="ARBA" id="ARBA00022692"/>
    </source>
</evidence>
<evidence type="ECO:0000256" key="2">
    <source>
        <dbReference type="ARBA" id="ARBA00004922"/>
    </source>
</evidence>
<evidence type="ECO:0000313" key="10">
    <source>
        <dbReference type="EMBL" id="KZV84999.1"/>
    </source>
</evidence>
<gene>
    <name evidence="10" type="ORF">EXIGLDRAFT_841766</name>
</gene>
<dbReference type="Gene3D" id="3.40.50.2000">
    <property type="entry name" value="Glycogen Phosphorylase B"/>
    <property type="match status" value="2"/>
</dbReference>
<comment type="pathway">
    <text evidence="2 8">Protein modification; protein glycosylation.</text>
</comment>
<keyword evidence="7" id="KW-0472">Membrane</keyword>
<comment type="similarity">
    <text evidence="8">Belongs to the glycosyltransferase group 1 family.</text>
</comment>
<dbReference type="STRING" id="1314781.A0A165ZQP6"/>
<dbReference type="EC" id="2.4.1.257" evidence="8"/>
<dbReference type="EC" id="2.4.1.132" evidence="8"/>
<comment type="catalytic activity">
    <reaction evidence="8">
        <text>a beta-D-Man-(1-&gt;4)-beta-D-GlcNAc-(1-&gt;4)-alpha-D-GlcNAc-diphospho-di-trans,poly-cis-dolichol + GDP-alpha-D-mannose = an alpha-D-Man-(1-&gt;3)-beta-D-Man-(1-&gt;4)-beta-D-GlcNAc-(1-&gt;4)-alpha-D-GlcNAc-diphospho-di-trans,poly-cis-dolichol + GDP + H(+)</text>
        <dbReference type="Rhea" id="RHEA:29515"/>
        <dbReference type="Rhea" id="RHEA-COMP:19511"/>
        <dbReference type="Rhea" id="RHEA-COMP:19513"/>
        <dbReference type="ChEBI" id="CHEBI:15378"/>
        <dbReference type="ChEBI" id="CHEBI:57527"/>
        <dbReference type="ChEBI" id="CHEBI:58189"/>
        <dbReference type="ChEBI" id="CHEBI:58472"/>
        <dbReference type="ChEBI" id="CHEBI:132510"/>
        <dbReference type="EC" id="2.4.1.132"/>
    </reaction>
    <physiologicalReaction direction="left-to-right" evidence="8">
        <dbReference type="Rhea" id="RHEA:29516"/>
    </physiologicalReaction>
</comment>
<reference evidence="10 11" key="1">
    <citation type="journal article" date="2016" name="Mol. Biol. Evol.">
        <title>Comparative Genomics of Early-Diverging Mushroom-Forming Fungi Provides Insights into the Origins of Lignocellulose Decay Capabilities.</title>
        <authorList>
            <person name="Nagy L.G."/>
            <person name="Riley R."/>
            <person name="Tritt A."/>
            <person name="Adam C."/>
            <person name="Daum C."/>
            <person name="Floudas D."/>
            <person name="Sun H."/>
            <person name="Yadav J.S."/>
            <person name="Pangilinan J."/>
            <person name="Larsson K.H."/>
            <person name="Matsuura K."/>
            <person name="Barry K."/>
            <person name="Labutti K."/>
            <person name="Kuo R."/>
            <person name="Ohm R.A."/>
            <person name="Bhattacharya S.S."/>
            <person name="Shirouzu T."/>
            <person name="Yoshinaga Y."/>
            <person name="Martin F.M."/>
            <person name="Grigoriev I.V."/>
            <person name="Hibbett D.S."/>
        </authorList>
    </citation>
    <scope>NUCLEOTIDE SEQUENCE [LARGE SCALE GENOMIC DNA]</scope>
    <source>
        <strain evidence="10 11">HHB12029</strain>
    </source>
</reference>
<keyword evidence="6" id="KW-1133">Transmembrane helix</keyword>
<feature type="domain" description="Glycosyltransferase subfamily 4-like N-terminal" evidence="9">
    <location>
        <begin position="37"/>
        <end position="224"/>
    </location>
</feature>
<accession>A0A165ZQP6</accession>
<protein>
    <recommendedName>
        <fullName evidence="8">Alpha-1,3/1,6-mannosyltransferase ALG2</fullName>
        <ecNumber evidence="8">2.4.1.132</ecNumber>
        <ecNumber evidence="8">2.4.1.257</ecNumber>
    </recommendedName>
    <alternativeName>
        <fullName evidence="8">GDP-Man:Man(1)GlcNAc(2)-PP-Dol alpha-1,3-mannosyltransferase</fullName>
    </alternativeName>
</protein>
<dbReference type="PANTHER" id="PTHR45918">
    <property type="entry name" value="ALPHA-1,3/1,6-MANNOSYLTRANSFERASE ALG2"/>
    <property type="match status" value="1"/>
</dbReference>
<dbReference type="FunCoup" id="A0A165ZQP6">
    <property type="interactions" value="538"/>
</dbReference>
<dbReference type="Pfam" id="PF13439">
    <property type="entry name" value="Glyco_transf_4"/>
    <property type="match status" value="1"/>
</dbReference>